<dbReference type="EMBL" id="LXQA010427832">
    <property type="protein sequence ID" value="MCI51165.1"/>
    <property type="molecule type" value="Genomic_DNA"/>
</dbReference>
<name>A0A392SSY7_9FABA</name>
<evidence type="ECO:0000313" key="3">
    <source>
        <dbReference type="Proteomes" id="UP000265520"/>
    </source>
</evidence>
<dbReference type="AlphaFoldDB" id="A0A392SSY7"/>
<comment type="caution">
    <text evidence="2">The sequence shown here is derived from an EMBL/GenBank/DDBJ whole genome shotgun (WGS) entry which is preliminary data.</text>
</comment>
<feature type="non-terminal residue" evidence="2">
    <location>
        <position position="88"/>
    </location>
</feature>
<reference evidence="2 3" key="1">
    <citation type="journal article" date="2018" name="Front. Plant Sci.">
        <title>Red Clover (Trifolium pratense) and Zigzag Clover (T. medium) - A Picture of Genomic Similarities and Differences.</title>
        <authorList>
            <person name="Dluhosova J."/>
            <person name="Istvanek J."/>
            <person name="Nedelnik J."/>
            <person name="Repkova J."/>
        </authorList>
    </citation>
    <scope>NUCLEOTIDE SEQUENCE [LARGE SCALE GENOMIC DNA]</scope>
    <source>
        <strain evidence="3">cv. 10/8</strain>
        <tissue evidence="2">Leaf</tissue>
    </source>
</reference>
<accession>A0A392SSY7</accession>
<feature type="region of interest" description="Disordered" evidence="1">
    <location>
        <begin position="28"/>
        <end position="88"/>
    </location>
</feature>
<evidence type="ECO:0000256" key="1">
    <source>
        <dbReference type="SAM" id="MobiDB-lite"/>
    </source>
</evidence>
<sequence length="88" mass="9631">MSDRTKSPEKKLDVKVITLKEQESEAGYNEVKALPAPETKNLTPRPQPPPVALEPKEAPRVQQETGELVNLRDDGVSADEQGNKLALA</sequence>
<proteinExistence type="predicted"/>
<dbReference type="Proteomes" id="UP000265520">
    <property type="component" value="Unassembled WGS sequence"/>
</dbReference>
<evidence type="ECO:0000313" key="2">
    <source>
        <dbReference type="EMBL" id="MCI51165.1"/>
    </source>
</evidence>
<protein>
    <submittedName>
        <fullName evidence="2">Clathrin assembly family protein</fullName>
    </submittedName>
</protein>
<organism evidence="2 3">
    <name type="scientific">Trifolium medium</name>
    <dbReference type="NCBI Taxonomy" id="97028"/>
    <lineage>
        <taxon>Eukaryota</taxon>
        <taxon>Viridiplantae</taxon>
        <taxon>Streptophyta</taxon>
        <taxon>Embryophyta</taxon>
        <taxon>Tracheophyta</taxon>
        <taxon>Spermatophyta</taxon>
        <taxon>Magnoliopsida</taxon>
        <taxon>eudicotyledons</taxon>
        <taxon>Gunneridae</taxon>
        <taxon>Pentapetalae</taxon>
        <taxon>rosids</taxon>
        <taxon>fabids</taxon>
        <taxon>Fabales</taxon>
        <taxon>Fabaceae</taxon>
        <taxon>Papilionoideae</taxon>
        <taxon>50 kb inversion clade</taxon>
        <taxon>NPAAA clade</taxon>
        <taxon>Hologalegina</taxon>
        <taxon>IRL clade</taxon>
        <taxon>Trifolieae</taxon>
        <taxon>Trifolium</taxon>
    </lineage>
</organism>
<keyword evidence="3" id="KW-1185">Reference proteome</keyword>